<proteinExistence type="predicted"/>
<feature type="transmembrane region" description="Helical" evidence="1">
    <location>
        <begin position="73"/>
        <end position="96"/>
    </location>
</feature>
<reference evidence="2 3" key="1">
    <citation type="submission" date="2017-10" db="EMBL/GenBank/DDBJ databases">
        <title>Bacillus sp. nov., a halophilic bacterium isolated from a Keqin Lake.</title>
        <authorList>
            <person name="Wang H."/>
        </authorList>
    </citation>
    <scope>NUCLEOTIDE SEQUENCE [LARGE SCALE GENOMIC DNA]</scope>
    <source>
        <strain evidence="2 3">KQ-12</strain>
    </source>
</reference>
<protein>
    <submittedName>
        <fullName evidence="2">Uncharacterized protein</fullName>
    </submittedName>
</protein>
<organism evidence="2 3">
    <name type="scientific">Salipaludibacillus keqinensis</name>
    <dbReference type="NCBI Taxonomy" id="2045207"/>
    <lineage>
        <taxon>Bacteria</taxon>
        <taxon>Bacillati</taxon>
        <taxon>Bacillota</taxon>
        <taxon>Bacilli</taxon>
        <taxon>Bacillales</taxon>
        <taxon>Bacillaceae</taxon>
    </lineage>
</organism>
<feature type="transmembrane region" description="Helical" evidence="1">
    <location>
        <begin position="353"/>
        <end position="373"/>
    </location>
</feature>
<comment type="caution">
    <text evidence="2">The sequence shown here is derived from an EMBL/GenBank/DDBJ whole genome shotgun (WGS) entry which is preliminary data.</text>
</comment>
<feature type="transmembrane region" description="Helical" evidence="1">
    <location>
        <begin position="379"/>
        <end position="399"/>
    </location>
</feature>
<keyword evidence="3" id="KW-1185">Reference proteome</keyword>
<evidence type="ECO:0000256" key="1">
    <source>
        <dbReference type="SAM" id="Phobius"/>
    </source>
</evidence>
<feature type="transmembrane region" description="Helical" evidence="1">
    <location>
        <begin position="231"/>
        <end position="250"/>
    </location>
</feature>
<sequence length="445" mass="49713">MTALLYLVGQFNDITWLTTFYSTLAALLLIFAIYSISILNRLVVIVLITIGTTIFFTEGASLQTSIQGFGQNISLLALFVLIPLIGTFMSTAGYLSALKEKVIEREQYGGKHPYRLSYILVATIGTLLNFGTLAIVKRIADESFSSFKERKLMLHMMRAFAFCMLWSPYFVNVGLVLVLFDVSWFDIGLFGFIFALIYMGISVVMLPRISFKDDPNVNSPVKTKKFKQKKLSLIPFITFSTVLISFSLILDYILEVNMLTVVSLTAVVLPLIWSVFFGLFKEFVQEVYGQVLISFLKFKNELAIFISAGYFGVAISLTDLGEVISAMLFTFSLGSVYLFTLFIIIITIFMAQIGVHPIIIVIGIGSALSPQTFGVSSEYLALTLLLAWTLATQVSPFSGQMLMVSQLIRTPAGTIAKQNAFFIFVCFLILPFVLFIFHKLQLLTF</sequence>
<keyword evidence="1" id="KW-0472">Membrane</keyword>
<dbReference type="Proteomes" id="UP000248214">
    <property type="component" value="Unassembled WGS sequence"/>
</dbReference>
<feature type="transmembrane region" description="Helical" evidence="1">
    <location>
        <begin position="301"/>
        <end position="318"/>
    </location>
</feature>
<evidence type="ECO:0000313" key="2">
    <source>
        <dbReference type="EMBL" id="PYZ95179.1"/>
    </source>
</evidence>
<feature type="transmembrane region" description="Helical" evidence="1">
    <location>
        <begin position="192"/>
        <end position="211"/>
    </location>
</feature>
<feature type="transmembrane region" description="Helical" evidence="1">
    <location>
        <begin position="420"/>
        <end position="438"/>
    </location>
</feature>
<accession>A0A323TK56</accession>
<feature type="transmembrane region" description="Helical" evidence="1">
    <location>
        <begin position="42"/>
        <end position="61"/>
    </location>
</feature>
<dbReference type="RefSeq" id="WP_110608814.1">
    <property type="nucleotide sequence ID" value="NZ_PDOD01000001.1"/>
</dbReference>
<feature type="transmembrane region" description="Helical" evidence="1">
    <location>
        <begin position="14"/>
        <end position="36"/>
    </location>
</feature>
<keyword evidence="1" id="KW-1133">Transmembrane helix</keyword>
<dbReference type="OrthoDB" id="3171527at2"/>
<feature type="transmembrane region" description="Helical" evidence="1">
    <location>
        <begin position="157"/>
        <end position="180"/>
    </location>
</feature>
<feature type="transmembrane region" description="Helical" evidence="1">
    <location>
        <begin position="256"/>
        <end position="280"/>
    </location>
</feature>
<evidence type="ECO:0000313" key="3">
    <source>
        <dbReference type="Proteomes" id="UP000248214"/>
    </source>
</evidence>
<gene>
    <name evidence="2" type="ORF">CR194_06595</name>
</gene>
<dbReference type="AlphaFoldDB" id="A0A323TK56"/>
<feature type="transmembrane region" description="Helical" evidence="1">
    <location>
        <begin position="324"/>
        <end position="346"/>
    </location>
</feature>
<dbReference type="EMBL" id="PDOD01000001">
    <property type="protein sequence ID" value="PYZ95179.1"/>
    <property type="molecule type" value="Genomic_DNA"/>
</dbReference>
<name>A0A323TK56_9BACI</name>
<keyword evidence="1" id="KW-0812">Transmembrane</keyword>